<keyword evidence="8" id="KW-1185">Reference proteome</keyword>
<feature type="transmembrane region" description="Helical" evidence="6">
    <location>
        <begin position="223"/>
        <end position="242"/>
    </location>
</feature>
<feature type="transmembrane region" description="Helical" evidence="6">
    <location>
        <begin position="418"/>
        <end position="436"/>
    </location>
</feature>
<feature type="transmembrane region" description="Helical" evidence="6">
    <location>
        <begin position="489"/>
        <end position="507"/>
    </location>
</feature>
<comment type="caution">
    <text evidence="7">The sequence shown here is derived from an EMBL/GenBank/DDBJ whole genome shotgun (WGS) entry which is preliminary data.</text>
</comment>
<evidence type="ECO:0000256" key="1">
    <source>
        <dbReference type="ARBA" id="ARBA00004141"/>
    </source>
</evidence>
<feature type="transmembrane region" description="Helical" evidence="6">
    <location>
        <begin position="150"/>
        <end position="173"/>
    </location>
</feature>
<dbReference type="GO" id="GO:0022857">
    <property type="term" value="F:transmembrane transporter activity"/>
    <property type="evidence" value="ECO:0007669"/>
    <property type="project" value="InterPro"/>
</dbReference>
<dbReference type="GO" id="GO:0016020">
    <property type="term" value="C:membrane"/>
    <property type="evidence" value="ECO:0007669"/>
    <property type="project" value="UniProtKB-SubCell"/>
</dbReference>
<feature type="transmembrane region" description="Helical" evidence="6">
    <location>
        <begin position="110"/>
        <end position="129"/>
    </location>
</feature>
<dbReference type="AlphaFoldDB" id="A0A3M2LQE6"/>
<keyword evidence="4 6" id="KW-0472">Membrane</keyword>
<dbReference type="OrthoDB" id="9759676at2"/>
<feature type="transmembrane region" description="Helical" evidence="6">
    <location>
        <begin position="372"/>
        <end position="397"/>
    </location>
</feature>
<feature type="transmembrane region" description="Helical" evidence="6">
    <location>
        <begin position="262"/>
        <end position="285"/>
    </location>
</feature>
<accession>A0A3M2LQE6</accession>
<dbReference type="InterPro" id="IPR053153">
    <property type="entry name" value="APC_K+_Transporter"/>
</dbReference>
<dbReference type="Pfam" id="PF13520">
    <property type="entry name" value="AA_permease_2"/>
    <property type="match status" value="1"/>
</dbReference>
<protein>
    <submittedName>
        <fullName evidence="7">APC family permease</fullName>
    </submittedName>
</protein>
<sequence length="734" mass="78997">MILAGLQNYTAVSALTTQPHVTPPLWAAAPGVLRSRKGGRLESALVSKAPDLVKRLLLGRALRSAQQHEQLLPKRIALPVFASDALSSVAYAPQEILLALGVGGLAMYQYTPWVAAAVVVILLTVVASYRQNVRAYQSGGGDFEVATTNLGDNWGVVVASALLVDYVLTVAVSVSSGVENLGALLKFLQPHEVLVAIAIVVLVTIANLRGLKEAGVAFAIPTYLFMFSIISMLLYGMIRLGLGTDLKAETADYKIIGKEAGIGGAALIFLLLRAFSSGCAALTGVEAISNGVPAFRKPKGENAAKTLLMLGLVAMTMFGGVTAFAFYTKAKFAEPSQGSQLIDPATGKVVHDADPVIAQVAHTVFSNFTPGFALVTTMTALILFLAANTAFNGFPVLGSVLAQNRYLPRQFHTRGDRLAFSNGIIILATMAGLLIYAYDASVSKLIPLYTVGVFVSFTVSQVGMVRHWNRLLRTVKDPADRRRMRTSRAINAFGATLTGVVLVVVLVTKFMLGAYIVCIAMPVLFLLMKAIRKHYDRVAAELEPTGEDVALPARNHAIVLVSKIHKPTLRALAYARATRPSTLEAVTVAVDGDEAHRLQEEWDALDVPVPLKILDSPYREITRPVLDYVKSVRRRSPRDVVTVFIPEYVVGHWWEHLLHNQSALRLKGRLLFQPGVMVTSVAWQLQSSDRLKGRGEPGFGSSYRMPTGSGGNGSEDGQRDEASTGGGIVSERDS</sequence>
<evidence type="ECO:0000256" key="3">
    <source>
        <dbReference type="ARBA" id="ARBA00022989"/>
    </source>
</evidence>
<evidence type="ECO:0000313" key="7">
    <source>
        <dbReference type="EMBL" id="RMI39552.1"/>
    </source>
</evidence>
<dbReference type="PANTHER" id="PTHR47704">
    <property type="entry name" value="POTASSIUM TRANSPORTER KIMA"/>
    <property type="match status" value="1"/>
</dbReference>
<feature type="transmembrane region" description="Helical" evidence="6">
    <location>
        <begin position="306"/>
        <end position="327"/>
    </location>
</feature>
<comment type="subcellular location">
    <subcellularLocation>
        <location evidence="1">Membrane</location>
        <topology evidence="1">Multi-pass membrane protein</topology>
    </subcellularLocation>
</comment>
<dbReference type="InterPro" id="IPR002293">
    <property type="entry name" value="AA/rel_permease1"/>
</dbReference>
<keyword evidence="3 6" id="KW-1133">Transmembrane helix</keyword>
<evidence type="ECO:0000256" key="2">
    <source>
        <dbReference type="ARBA" id="ARBA00022692"/>
    </source>
</evidence>
<gene>
    <name evidence="7" type="ORF">EBO15_29270</name>
</gene>
<feature type="transmembrane region" description="Helical" evidence="6">
    <location>
        <begin position="513"/>
        <end position="531"/>
    </location>
</feature>
<feature type="transmembrane region" description="Helical" evidence="6">
    <location>
        <begin position="193"/>
        <end position="211"/>
    </location>
</feature>
<reference evidence="7 8" key="1">
    <citation type="submission" date="2018-10" db="EMBL/GenBank/DDBJ databases">
        <title>Isolation from soil.</title>
        <authorList>
            <person name="Hu J."/>
        </authorList>
    </citation>
    <scope>NUCLEOTIDE SEQUENCE [LARGE SCALE GENOMIC DNA]</scope>
    <source>
        <strain evidence="7 8">NEAU-Ht49</strain>
    </source>
</reference>
<keyword evidence="2 6" id="KW-0812">Transmembrane</keyword>
<proteinExistence type="predicted"/>
<organism evidence="7 8">
    <name type="scientific">Actinomadura harenae</name>
    <dbReference type="NCBI Taxonomy" id="2483351"/>
    <lineage>
        <taxon>Bacteria</taxon>
        <taxon>Bacillati</taxon>
        <taxon>Actinomycetota</taxon>
        <taxon>Actinomycetes</taxon>
        <taxon>Streptosporangiales</taxon>
        <taxon>Thermomonosporaceae</taxon>
        <taxon>Actinomadura</taxon>
    </lineage>
</organism>
<feature type="region of interest" description="Disordered" evidence="5">
    <location>
        <begin position="692"/>
        <end position="734"/>
    </location>
</feature>
<dbReference type="PANTHER" id="PTHR47704:SF1">
    <property type="entry name" value="POTASSIUM TRANSPORTER KIMA"/>
    <property type="match status" value="1"/>
</dbReference>
<evidence type="ECO:0000313" key="8">
    <source>
        <dbReference type="Proteomes" id="UP000282674"/>
    </source>
</evidence>
<dbReference type="EMBL" id="RFFG01000065">
    <property type="protein sequence ID" value="RMI39552.1"/>
    <property type="molecule type" value="Genomic_DNA"/>
</dbReference>
<feature type="transmembrane region" description="Helical" evidence="6">
    <location>
        <begin position="448"/>
        <end position="468"/>
    </location>
</feature>
<name>A0A3M2LQE6_9ACTN</name>
<dbReference type="Proteomes" id="UP000282674">
    <property type="component" value="Unassembled WGS sequence"/>
</dbReference>
<evidence type="ECO:0000256" key="6">
    <source>
        <dbReference type="SAM" id="Phobius"/>
    </source>
</evidence>
<evidence type="ECO:0000256" key="5">
    <source>
        <dbReference type="SAM" id="MobiDB-lite"/>
    </source>
</evidence>
<evidence type="ECO:0000256" key="4">
    <source>
        <dbReference type="ARBA" id="ARBA00023136"/>
    </source>
</evidence>
<dbReference type="Gene3D" id="1.20.1740.10">
    <property type="entry name" value="Amino acid/polyamine transporter I"/>
    <property type="match status" value="1"/>
</dbReference>